<evidence type="ECO:0000313" key="2">
    <source>
        <dbReference type="EMBL" id="CAA3031028.1"/>
    </source>
</evidence>
<sequence length="100" mass="11408">MHCLWLEILIFEVLTTPLQANSEALMEGQIENGLKPEMKAEKRVLRPKGLKQLTEKDDKNYLIQNRWARGNPRGGGPSHLPDEIAFTKLPPEWCAGNWIS</sequence>
<feature type="signal peptide" evidence="1">
    <location>
        <begin position="1"/>
        <end position="20"/>
    </location>
</feature>
<comment type="caution">
    <text evidence="2">The sequence shown here is derived from an EMBL/GenBank/DDBJ whole genome shotgun (WGS) entry which is preliminary data.</text>
</comment>
<name>A0A8S0VLV4_OLEEU</name>
<proteinExistence type="predicted"/>
<evidence type="ECO:0000256" key="1">
    <source>
        <dbReference type="SAM" id="SignalP"/>
    </source>
</evidence>
<protein>
    <submittedName>
        <fullName evidence="2">Uncharacterized protein</fullName>
    </submittedName>
</protein>
<keyword evidence="1" id="KW-0732">Signal</keyword>
<keyword evidence="3" id="KW-1185">Reference proteome</keyword>
<dbReference type="Proteomes" id="UP000594638">
    <property type="component" value="Unassembled WGS sequence"/>
</dbReference>
<feature type="chain" id="PRO_5035866039" evidence="1">
    <location>
        <begin position="21"/>
        <end position="100"/>
    </location>
</feature>
<evidence type="ECO:0000313" key="3">
    <source>
        <dbReference type="Proteomes" id="UP000594638"/>
    </source>
</evidence>
<reference evidence="2 3" key="1">
    <citation type="submission" date="2019-12" db="EMBL/GenBank/DDBJ databases">
        <authorList>
            <person name="Alioto T."/>
            <person name="Alioto T."/>
            <person name="Gomez Garrido J."/>
        </authorList>
    </citation>
    <scope>NUCLEOTIDE SEQUENCE [LARGE SCALE GENOMIC DNA]</scope>
</reference>
<accession>A0A8S0VLV4</accession>
<organism evidence="2 3">
    <name type="scientific">Olea europaea subsp. europaea</name>
    <dbReference type="NCBI Taxonomy" id="158383"/>
    <lineage>
        <taxon>Eukaryota</taxon>
        <taxon>Viridiplantae</taxon>
        <taxon>Streptophyta</taxon>
        <taxon>Embryophyta</taxon>
        <taxon>Tracheophyta</taxon>
        <taxon>Spermatophyta</taxon>
        <taxon>Magnoliopsida</taxon>
        <taxon>eudicotyledons</taxon>
        <taxon>Gunneridae</taxon>
        <taxon>Pentapetalae</taxon>
        <taxon>asterids</taxon>
        <taxon>lamiids</taxon>
        <taxon>Lamiales</taxon>
        <taxon>Oleaceae</taxon>
        <taxon>Oleeae</taxon>
        <taxon>Olea</taxon>
    </lineage>
</organism>
<dbReference type="Gramene" id="OE9A083477T1">
    <property type="protein sequence ID" value="OE9A083477C1"/>
    <property type="gene ID" value="OE9A083477"/>
</dbReference>
<gene>
    <name evidence="2" type="ORF">OLEA9_A083477</name>
</gene>
<dbReference type="EMBL" id="CACTIH010009415">
    <property type="protein sequence ID" value="CAA3031028.1"/>
    <property type="molecule type" value="Genomic_DNA"/>
</dbReference>
<dbReference type="AlphaFoldDB" id="A0A8S0VLV4"/>